<sequence>MERNCKKDFQSWKGTMALKLLCCNIAAGRFNWRKYCTPQPYYGHEICVIPLHSSYGQIGYTVYFPYTNMPEVEYDWEMGKLTVDEENWQEYFAA</sequence>
<dbReference type="OrthoDB" id="1029819at2"/>
<reference evidence="1 2" key="1">
    <citation type="submission" date="2008-12" db="EMBL/GenBank/DDBJ databases">
        <authorList>
            <person name="Fulton L."/>
            <person name="Clifton S."/>
            <person name="Fulton B."/>
            <person name="Xu J."/>
            <person name="Minx P."/>
            <person name="Pepin K.H."/>
            <person name="Johnson M."/>
            <person name="Bhonagiri V."/>
            <person name="Nash W.E."/>
            <person name="Mardis E.R."/>
            <person name="Wilson R.K."/>
        </authorList>
    </citation>
    <scope>NUCLEOTIDE SEQUENCE [LARGE SCALE GENOMIC DNA]</scope>
    <source>
        <strain evidence="1 2">DSM 18228</strain>
    </source>
</reference>
<dbReference type="eggNOG" id="ENOG5033X02">
    <property type="taxonomic scope" value="Bacteria"/>
</dbReference>
<evidence type="ECO:0000313" key="1">
    <source>
        <dbReference type="EMBL" id="EEF75956.1"/>
    </source>
</evidence>
<dbReference type="AlphaFoldDB" id="S0FBX6"/>
<name>S0FBX6_9BACT</name>
<dbReference type="HOGENOM" id="CLU_185002_0_0_10"/>
<evidence type="ECO:0000313" key="2">
    <source>
        <dbReference type="Proteomes" id="UP000014073"/>
    </source>
</evidence>
<dbReference type="STRING" id="547042.BACCOPRO_01450"/>
<organism evidence="1 2">
    <name type="scientific">Phocaeicola coprophilus DSM 18228 = JCM 13818</name>
    <dbReference type="NCBI Taxonomy" id="547042"/>
    <lineage>
        <taxon>Bacteria</taxon>
        <taxon>Pseudomonadati</taxon>
        <taxon>Bacteroidota</taxon>
        <taxon>Bacteroidia</taxon>
        <taxon>Bacteroidales</taxon>
        <taxon>Bacteroidaceae</taxon>
        <taxon>Phocaeicola</taxon>
    </lineage>
</organism>
<comment type="caution">
    <text evidence="1">The sequence shown here is derived from an EMBL/GenBank/DDBJ whole genome shotgun (WGS) entry which is preliminary data.</text>
</comment>
<dbReference type="Proteomes" id="UP000014073">
    <property type="component" value="Unassembled WGS sequence"/>
</dbReference>
<dbReference type="RefSeq" id="WP_008142022.1">
    <property type="nucleotide sequence ID" value="NZ_EQ973637.1"/>
</dbReference>
<dbReference type="GeneID" id="78404387"/>
<keyword evidence="2" id="KW-1185">Reference proteome</keyword>
<accession>S0FBX6</accession>
<gene>
    <name evidence="1" type="ORF">BACCOPRO_01450</name>
</gene>
<dbReference type="EMBL" id="ACBW01000106">
    <property type="protein sequence ID" value="EEF75956.1"/>
    <property type="molecule type" value="Genomic_DNA"/>
</dbReference>
<proteinExistence type="predicted"/>
<protein>
    <submittedName>
        <fullName evidence="1">Uncharacterized protein</fullName>
    </submittedName>
</protein>